<dbReference type="HOGENOM" id="CLU_019120_1_1_12"/>
<comment type="caution">
    <text evidence="11">The sequence shown here is derived from an EMBL/GenBank/DDBJ whole genome shotgun (WGS) entry which is preliminary data.</text>
</comment>
<dbReference type="SUPFAM" id="SSF53223">
    <property type="entry name" value="Aminoacid dehydrogenase-like, N-terminal domain"/>
    <property type="match status" value="1"/>
</dbReference>
<dbReference type="SUPFAM" id="SSF51735">
    <property type="entry name" value="NAD(P)-binding Rossmann-fold domains"/>
    <property type="match status" value="1"/>
</dbReference>
<evidence type="ECO:0000256" key="3">
    <source>
        <dbReference type="ARBA" id="ARBA00022605"/>
    </source>
</evidence>
<proteinExistence type="inferred from homology"/>
<feature type="binding site" evidence="8">
    <location>
        <position position="294"/>
    </location>
    <ligand>
        <name>shikimate</name>
        <dbReference type="ChEBI" id="CHEBI:36208"/>
    </ligand>
</feature>
<dbReference type="GO" id="GO:0004764">
    <property type="term" value="F:shikimate 3-dehydrogenase (NADP+) activity"/>
    <property type="evidence" value="ECO:0007669"/>
    <property type="project" value="UniProtKB-UniRule"/>
</dbReference>
<protein>
    <recommendedName>
        <fullName evidence="2 8">Shikimate dehydrogenase (NADP(+))</fullName>
        <shortName evidence="8">SDH</shortName>
        <ecNumber evidence="2 8">1.1.1.25</ecNumber>
    </recommendedName>
</protein>
<dbReference type="InterPro" id="IPR006151">
    <property type="entry name" value="Shikm_DH/Glu-tRNA_Rdtase"/>
</dbReference>
<dbReference type="Proteomes" id="UP000014541">
    <property type="component" value="Unassembled WGS sequence"/>
</dbReference>
<dbReference type="STRING" id="1125699.HMPREF9194_00234"/>
<dbReference type="NCBIfam" id="TIGR00507">
    <property type="entry name" value="aroE"/>
    <property type="match status" value="1"/>
</dbReference>
<evidence type="ECO:0000259" key="10">
    <source>
        <dbReference type="Pfam" id="PF08501"/>
    </source>
</evidence>
<dbReference type="Pfam" id="PF01487">
    <property type="entry name" value="DHquinase_I"/>
    <property type="match status" value="1"/>
</dbReference>
<dbReference type="InterPro" id="IPR022893">
    <property type="entry name" value="Shikimate_DH_fam"/>
</dbReference>
<dbReference type="HAMAP" id="MF_00222">
    <property type="entry name" value="Shikimate_DH_AroE"/>
    <property type="match status" value="1"/>
</dbReference>
<dbReference type="GO" id="GO:0019632">
    <property type="term" value="P:shikimate metabolic process"/>
    <property type="evidence" value="ECO:0007669"/>
    <property type="project" value="InterPro"/>
</dbReference>
<dbReference type="Pfam" id="PF08501">
    <property type="entry name" value="Shikimate_dh_N"/>
    <property type="match status" value="1"/>
</dbReference>
<dbReference type="CDD" id="cd01065">
    <property type="entry name" value="NAD_bind_Shikimate_DH"/>
    <property type="match status" value="1"/>
</dbReference>
<comment type="catalytic activity">
    <reaction evidence="7 8">
        <text>shikimate + NADP(+) = 3-dehydroshikimate + NADPH + H(+)</text>
        <dbReference type="Rhea" id="RHEA:17737"/>
        <dbReference type="ChEBI" id="CHEBI:15378"/>
        <dbReference type="ChEBI" id="CHEBI:16630"/>
        <dbReference type="ChEBI" id="CHEBI:36208"/>
        <dbReference type="ChEBI" id="CHEBI:57783"/>
        <dbReference type="ChEBI" id="CHEBI:58349"/>
        <dbReference type="EC" id="1.1.1.25"/>
    </reaction>
</comment>
<evidence type="ECO:0000256" key="7">
    <source>
        <dbReference type="ARBA" id="ARBA00049442"/>
    </source>
</evidence>
<feature type="binding site" evidence="8">
    <location>
        <position position="310"/>
    </location>
    <ligand>
        <name>NADP(+)</name>
        <dbReference type="ChEBI" id="CHEBI:58349"/>
    </ligand>
</feature>
<comment type="similarity">
    <text evidence="8">Belongs to the shikimate dehydrogenase family.</text>
</comment>
<keyword evidence="3 8" id="KW-0028">Amino-acid biosynthesis</keyword>
<sequence>MKAPKICLCLTGSTLAEDLAILNKYRQWIDMAELRADYLSDDERLYIRRFPEMAGMPIILTIRRFIDGGTYRGGEAARTALMARGLAFASQNAQKNFAYIDLEEDLDVPSIQDAALAFGTRVIRSFHNMHSAVENLPAKMAAIRKTGFEIPKVACMPQHLSELSRLFKECAGLDYEHIVCTMGAYSIPSRILAERTGSFLTYCSPPSPDASLAKLGHVDPVGLNKTYNFRSIDDKTELFGITGYPLAHTSSPEIHNAGYRKHGMNAVYIPIKSETIDEALEFAETIGMRGLSVTVPHKERVLPLLQSVSEKAAKVGACNTVVRKENGWAGYNTDIEGLKKALLEFIGTKNLHGKKVAIIGAGGAAKAAAYVVWELKGKGCVFNRTLASARSLAEKYGFAYSGLSMNDQKKLEEYSHLIIQTTPVGMGAKEEDEGADPIEFYGFGGTEQVYDIIYYPEKTPLLCRAEKAGCRIQNGYSMLIYQAEKQFELFTGEKYG</sequence>
<dbReference type="AlphaFoldDB" id="S3L614"/>
<dbReference type="eggNOG" id="COG0710">
    <property type="taxonomic scope" value="Bacteria"/>
</dbReference>
<feature type="binding site" evidence="8">
    <location>
        <position position="482"/>
    </location>
    <ligand>
        <name>shikimate</name>
        <dbReference type="ChEBI" id="CHEBI:36208"/>
    </ligand>
</feature>
<evidence type="ECO:0000256" key="6">
    <source>
        <dbReference type="ARBA" id="ARBA00023141"/>
    </source>
</evidence>
<gene>
    <name evidence="8" type="primary">aroE</name>
    <name evidence="11" type="ORF">HMPREF9194_00234</name>
</gene>
<dbReference type="GO" id="GO:0050661">
    <property type="term" value="F:NADP binding"/>
    <property type="evidence" value="ECO:0007669"/>
    <property type="project" value="InterPro"/>
</dbReference>
<dbReference type="Gene3D" id="3.40.50.720">
    <property type="entry name" value="NAD(P)-binding Rossmann-like Domain"/>
    <property type="match status" value="1"/>
</dbReference>
<name>S3L614_TREMA</name>
<evidence type="ECO:0000256" key="5">
    <source>
        <dbReference type="ARBA" id="ARBA00023002"/>
    </source>
</evidence>
<dbReference type="SUPFAM" id="SSF51569">
    <property type="entry name" value="Aldolase"/>
    <property type="match status" value="1"/>
</dbReference>
<dbReference type="PATRIC" id="fig|1125699.3.peg.237"/>
<evidence type="ECO:0000256" key="4">
    <source>
        <dbReference type="ARBA" id="ARBA00022857"/>
    </source>
</evidence>
<dbReference type="Pfam" id="PF01488">
    <property type="entry name" value="Shikimate_DH"/>
    <property type="match status" value="1"/>
</dbReference>
<feature type="active site" description="Proton acceptor" evidence="8">
    <location>
        <position position="298"/>
    </location>
</feature>
<feature type="binding site" evidence="8">
    <location>
        <begin position="249"/>
        <end position="251"/>
    </location>
    <ligand>
        <name>shikimate</name>
        <dbReference type="ChEBI" id="CHEBI:36208"/>
    </ligand>
</feature>
<feature type="domain" description="Shikimate dehydrogenase substrate binding N-terminal" evidence="10">
    <location>
        <begin position="241"/>
        <end position="321"/>
    </location>
</feature>
<dbReference type="eggNOG" id="COG0169">
    <property type="taxonomic scope" value="Bacteria"/>
</dbReference>
<feature type="binding site" evidence="8">
    <location>
        <position position="319"/>
    </location>
    <ligand>
        <name>shikimate</name>
        <dbReference type="ChEBI" id="CHEBI:36208"/>
    </ligand>
</feature>
<feature type="binding site" evidence="8">
    <location>
        <position position="334"/>
    </location>
    <ligand>
        <name>shikimate</name>
        <dbReference type="ChEBI" id="CHEBI:36208"/>
    </ligand>
</feature>
<feature type="binding site" evidence="8">
    <location>
        <begin position="360"/>
        <end position="364"/>
    </location>
    <ligand>
        <name>NADP(+)</name>
        <dbReference type="ChEBI" id="CHEBI:58349"/>
    </ligand>
</feature>
<dbReference type="GO" id="GO:0005829">
    <property type="term" value="C:cytosol"/>
    <property type="evidence" value="ECO:0007669"/>
    <property type="project" value="TreeGrafter"/>
</dbReference>
<comment type="pathway">
    <text evidence="1 8">Metabolic intermediate biosynthesis; chorismate biosynthesis; chorismate from D-erythrose 4-phosphate and phosphoenolpyruvate: step 4/7.</text>
</comment>
<dbReference type="InterPro" id="IPR013785">
    <property type="entry name" value="Aldolase_TIM"/>
</dbReference>
<evidence type="ECO:0000259" key="9">
    <source>
        <dbReference type="Pfam" id="PF01488"/>
    </source>
</evidence>
<reference evidence="11 12" key="1">
    <citation type="submission" date="2013-04" db="EMBL/GenBank/DDBJ databases">
        <title>The Genome Sequence of Treponema maltophilum ATCC 51939.</title>
        <authorList>
            <consortium name="The Broad Institute Genomics Platform"/>
            <person name="Earl A."/>
            <person name="Ward D."/>
            <person name="Feldgarden M."/>
            <person name="Gevers D."/>
            <person name="Leonetti C."/>
            <person name="Blanton J.M."/>
            <person name="Dewhirst F.E."/>
            <person name="Izard J."/>
            <person name="Walker B."/>
            <person name="Young S."/>
            <person name="Zeng Q."/>
            <person name="Gargeya S."/>
            <person name="Fitzgerald M."/>
            <person name="Haas B."/>
            <person name="Abouelleil A."/>
            <person name="Allen A.W."/>
            <person name="Alvarado L."/>
            <person name="Arachchi H.M."/>
            <person name="Berlin A.M."/>
            <person name="Chapman S.B."/>
            <person name="Gainer-Dewar J."/>
            <person name="Goldberg J."/>
            <person name="Griggs A."/>
            <person name="Gujja S."/>
            <person name="Hansen M."/>
            <person name="Howarth C."/>
            <person name="Imamovic A."/>
            <person name="Ireland A."/>
            <person name="Larimer J."/>
            <person name="McCowan C."/>
            <person name="Murphy C."/>
            <person name="Pearson M."/>
            <person name="Poon T.W."/>
            <person name="Priest M."/>
            <person name="Roberts A."/>
            <person name="Saif S."/>
            <person name="Shea T."/>
            <person name="Sisk P."/>
            <person name="Sykes S."/>
            <person name="Wortman J."/>
            <person name="Nusbaum C."/>
            <person name="Birren B."/>
        </authorList>
    </citation>
    <scope>NUCLEOTIDE SEQUENCE [LARGE SCALE GENOMIC DNA]</scope>
    <source>
        <strain evidence="11 12">ATCC 51939</strain>
    </source>
</reference>
<keyword evidence="12" id="KW-1185">Reference proteome</keyword>
<keyword evidence="5 8" id="KW-0560">Oxidoreductase</keyword>
<dbReference type="InterPro" id="IPR013708">
    <property type="entry name" value="Shikimate_DH-bd_N"/>
</dbReference>
<dbReference type="PANTHER" id="PTHR21089:SF1">
    <property type="entry name" value="BIFUNCTIONAL 3-DEHYDROQUINATE DEHYDRATASE_SHIKIMATE DEHYDROGENASE, CHLOROPLASTIC"/>
    <property type="match status" value="1"/>
</dbReference>
<evidence type="ECO:0000313" key="12">
    <source>
        <dbReference type="Proteomes" id="UP000014541"/>
    </source>
</evidence>
<dbReference type="UniPathway" id="UPA00053">
    <property type="reaction ID" value="UER00087"/>
</dbReference>
<feature type="binding site" evidence="8">
    <location>
        <position position="452"/>
    </location>
    <ligand>
        <name>NADP(+)</name>
        <dbReference type="ChEBI" id="CHEBI:58349"/>
    </ligand>
</feature>
<accession>S3L614</accession>
<evidence type="ECO:0000256" key="8">
    <source>
        <dbReference type="HAMAP-Rule" id="MF_00222"/>
    </source>
</evidence>
<feature type="domain" description="Quinate/shikimate 5-dehydrogenase/glutamyl-tRNA reductase" evidence="9">
    <location>
        <begin position="349"/>
        <end position="422"/>
    </location>
</feature>
<dbReference type="Gene3D" id="3.20.20.70">
    <property type="entry name" value="Aldolase class I"/>
    <property type="match status" value="1"/>
</dbReference>
<feature type="binding site" evidence="8">
    <location>
        <position position="475"/>
    </location>
    <ligand>
        <name>NADP(+)</name>
        <dbReference type="ChEBI" id="CHEBI:58349"/>
    </ligand>
</feature>
<dbReference type="EC" id="1.1.1.25" evidence="2 8"/>
<dbReference type="InterPro" id="IPR036291">
    <property type="entry name" value="NAD(P)-bd_dom_sf"/>
</dbReference>
<dbReference type="InterPro" id="IPR046346">
    <property type="entry name" value="Aminoacid_DH-like_N_sf"/>
</dbReference>
<dbReference type="Gene3D" id="3.40.50.10860">
    <property type="entry name" value="Leucine Dehydrogenase, chain A, domain 1"/>
    <property type="match status" value="1"/>
</dbReference>
<feature type="binding site" evidence="8">
    <location>
        <position position="454"/>
    </location>
    <ligand>
        <name>shikimate</name>
        <dbReference type="ChEBI" id="CHEBI:36208"/>
    </ligand>
</feature>
<dbReference type="InterPro" id="IPR001381">
    <property type="entry name" value="DHquinase_I"/>
</dbReference>
<dbReference type="GO" id="GO:0003855">
    <property type="term" value="F:3-dehydroquinate dehydratase activity"/>
    <property type="evidence" value="ECO:0007669"/>
    <property type="project" value="InterPro"/>
</dbReference>
<dbReference type="GO" id="GO:0009423">
    <property type="term" value="P:chorismate biosynthetic process"/>
    <property type="evidence" value="ECO:0007669"/>
    <property type="project" value="UniProtKB-UniRule"/>
</dbReference>
<keyword evidence="6 8" id="KW-0057">Aromatic amino acid biosynthesis</keyword>
<dbReference type="EMBL" id="ATFF01000002">
    <property type="protein sequence ID" value="EPF32239.1"/>
    <property type="molecule type" value="Genomic_DNA"/>
</dbReference>
<evidence type="ECO:0000256" key="2">
    <source>
        <dbReference type="ARBA" id="ARBA00012962"/>
    </source>
</evidence>
<comment type="function">
    <text evidence="8">Involved in the biosynthesis of the chorismate, which leads to the biosynthesis of aromatic amino acids. Catalyzes the reversible NADPH linked reduction of 3-dehydroshikimate (DHSA) to yield shikimate (SA).</text>
</comment>
<keyword evidence="4 8" id="KW-0521">NADP</keyword>
<dbReference type="GO" id="GO:0008652">
    <property type="term" value="P:amino acid biosynthetic process"/>
    <property type="evidence" value="ECO:0007669"/>
    <property type="project" value="UniProtKB-KW"/>
</dbReference>
<evidence type="ECO:0000256" key="1">
    <source>
        <dbReference type="ARBA" id="ARBA00004871"/>
    </source>
</evidence>
<comment type="subunit">
    <text evidence="8">Homodimer.</text>
</comment>
<dbReference type="CDD" id="cd00502">
    <property type="entry name" value="DHQase_I"/>
    <property type="match status" value="1"/>
</dbReference>
<organism evidence="11 12">
    <name type="scientific">Treponema maltophilum ATCC 51939</name>
    <dbReference type="NCBI Taxonomy" id="1125699"/>
    <lineage>
        <taxon>Bacteria</taxon>
        <taxon>Pseudomonadati</taxon>
        <taxon>Spirochaetota</taxon>
        <taxon>Spirochaetia</taxon>
        <taxon>Spirochaetales</taxon>
        <taxon>Treponemataceae</taxon>
        <taxon>Treponema</taxon>
    </lineage>
</organism>
<dbReference type="InterPro" id="IPR011342">
    <property type="entry name" value="Shikimate_DH"/>
</dbReference>
<evidence type="ECO:0000313" key="11">
    <source>
        <dbReference type="EMBL" id="EPF32239.1"/>
    </source>
</evidence>
<dbReference type="OrthoDB" id="9792692at2"/>
<dbReference type="GO" id="GO:0009073">
    <property type="term" value="P:aromatic amino acid family biosynthetic process"/>
    <property type="evidence" value="ECO:0007669"/>
    <property type="project" value="UniProtKB-KW"/>
</dbReference>
<dbReference type="PANTHER" id="PTHR21089">
    <property type="entry name" value="SHIKIMATE DEHYDROGENASE"/>
    <property type="match status" value="1"/>
</dbReference>
<comment type="caution">
    <text evidence="8">Lacks conserved residue(s) required for the propagation of feature annotation.</text>
</comment>
<dbReference type="RefSeq" id="WP_016524536.1">
    <property type="nucleotide sequence ID" value="NZ_KE332518.1"/>
</dbReference>